<dbReference type="EnsemblPlants" id="Pp3c2_13820V3.3">
    <property type="protein sequence ID" value="Pp3c2_13820V3.3"/>
    <property type="gene ID" value="Pp3c2_13820"/>
</dbReference>
<dbReference type="Gene3D" id="3.90.228.10">
    <property type="match status" value="1"/>
</dbReference>
<dbReference type="Gramene" id="Pp3c2_13820V3.1">
    <property type="protein sequence ID" value="Pp3c2_13820V3.1"/>
    <property type="gene ID" value="Pp3c2_13820"/>
</dbReference>
<reference evidence="9" key="3">
    <citation type="submission" date="2020-12" db="UniProtKB">
        <authorList>
            <consortium name="EnsemblPlants"/>
        </authorList>
    </citation>
    <scope>IDENTIFICATION</scope>
</reference>
<evidence type="ECO:0000256" key="3">
    <source>
        <dbReference type="ARBA" id="ARBA00023016"/>
    </source>
</evidence>
<dbReference type="Pfam" id="PF00644">
    <property type="entry name" value="PARP"/>
    <property type="match status" value="1"/>
</dbReference>
<evidence type="ECO:0000313" key="9">
    <source>
        <dbReference type="EnsemblPlants" id="Pp3c2_13820V3.1"/>
    </source>
</evidence>
<evidence type="ECO:0000259" key="7">
    <source>
        <dbReference type="PROSITE" id="PS51879"/>
    </source>
</evidence>
<accession>A0A2K1L1E8</accession>
<feature type="region of interest" description="Disordered" evidence="5">
    <location>
        <begin position="224"/>
        <end position="245"/>
    </location>
</feature>
<dbReference type="PaxDb" id="3218-PP1S30_104V6.3"/>
<dbReference type="PANTHER" id="PTHR32263:SF12">
    <property type="entry name" value="INACTIVE POLY [ADP-RIBOSE] POLYMERASE SRO4-RELATED"/>
    <property type="match status" value="1"/>
</dbReference>
<evidence type="ECO:0000256" key="1">
    <source>
        <dbReference type="ARBA" id="ARBA00004123"/>
    </source>
</evidence>
<dbReference type="InterPro" id="IPR012317">
    <property type="entry name" value="Poly(ADP-ribose)pol_cat_dom"/>
</dbReference>
<evidence type="ECO:0000313" key="8">
    <source>
        <dbReference type="EMBL" id="PNR59854.1"/>
    </source>
</evidence>
<name>A0A2K1L1E8_PHYPA</name>
<keyword evidence="2" id="KW-0217">Developmental protein</keyword>
<dbReference type="SUPFAM" id="SSF56399">
    <property type="entry name" value="ADP-ribosylation"/>
    <property type="match status" value="1"/>
</dbReference>
<dbReference type="EnsemblPlants" id="Pp3c2_13820V3.5">
    <property type="protein sequence ID" value="Pp3c2_13820V3.5"/>
    <property type="gene ID" value="Pp3c2_13820"/>
</dbReference>
<dbReference type="PROSITE" id="PS51879">
    <property type="entry name" value="RST"/>
    <property type="match status" value="1"/>
</dbReference>
<evidence type="ECO:0000259" key="6">
    <source>
        <dbReference type="PROSITE" id="PS51059"/>
    </source>
</evidence>
<organism evidence="8">
    <name type="scientific">Physcomitrium patens</name>
    <name type="common">Spreading-leaved earth moss</name>
    <name type="synonym">Physcomitrella patens</name>
    <dbReference type="NCBI Taxonomy" id="3218"/>
    <lineage>
        <taxon>Eukaryota</taxon>
        <taxon>Viridiplantae</taxon>
        <taxon>Streptophyta</taxon>
        <taxon>Embryophyta</taxon>
        <taxon>Bryophyta</taxon>
        <taxon>Bryophytina</taxon>
        <taxon>Bryopsida</taxon>
        <taxon>Funariidae</taxon>
        <taxon>Funariales</taxon>
        <taxon>Funariaceae</taxon>
        <taxon>Physcomitrium</taxon>
    </lineage>
</organism>
<dbReference type="STRING" id="3218.A0A2K1L1E8"/>
<dbReference type="InterPro" id="IPR044964">
    <property type="entry name" value="RCD1/SRO1-5"/>
</dbReference>
<proteinExistence type="predicted"/>
<dbReference type="EnsemblPlants" id="Pp3c2_13820V3.1">
    <property type="protein sequence ID" value="Pp3c2_13820V3.1"/>
    <property type="gene ID" value="Pp3c2_13820"/>
</dbReference>
<dbReference type="InterPro" id="IPR022003">
    <property type="entry name" value="RST"/>
</dbReference>
<reference evidence="8 10" key="2">
    <citation type="journal article" date="2018" name="Plant J.">
        <title>The Physcomitrella patens chromosome-scale assembly reveals moss genome structure and evolution.</title>
        <authorList>
            <person name="Lang D."/>
            <person name="Ullrich K.K."/>
            <person name="Murat F."/>
            <person name="Fuchs J."/>
            <person name="Jenkins J."/>
            <person name="Haas F.B."/>
            <person name="Piednoel M."/>
            <person name="Gundlach H."/>
            <person name="Van Bel M."/>
            <person name="Meyberg R."/>
            <person name="Vives C."/>
            <person name="Morata J."/>
            <person name="Symeonidi A."/>
            <person name="Hiss M."/>
            <person name="Muchero W."/>
            <person name="Kamisugi Y."/>
            <person name="Saleh O."/>
            <person name="Blanc G."/>
            <person name="Decker E.L."/>
            <person name="van Gessel N."/>
            <person name="Grimwood J."/>
            <person name="Hayes R.D."/>
            <person name="Graham S.W."/>
            <person name="Gunter L.E."/>
            <person name="McDaniel S.F."/>
            <person name="Hoernstein S.N.W."/>
            <person name="Larsson A."/>
            <person name="Li F.W."/>
            <person name="Perroud P.F."/>
            <person name="Phillips J."/>
            <person name="Ranjan P."/>
            <person name="Rokshar D.S."/>
            <person name="Rothfels C.J."/>
            <person name="Schneider L."/>
            <person name="Shu S."/>
            <person name="Stevenson D.W."/>
            <person name="Thummler F."/>
            <person name="Tillich M."/>
            <person name="Villarreal Aguilar J.C."/>
            <person name="Widiez T."/>
            <person name="Wong G.K."/>
            <person name="Wymore A."/>
            <person name="Zhang Y."/>
            <person name="Zimmer A.D."/>
            <person name="Quatrano R.S."/>
            <person name="Mayer K.F.X."/>
            <person name="Goodstein D."/>
            <person name="Casacuberta J.M."/>
            <person name="Vandepoele K."/>
            <person name="Reski R."/>
            <person name="Cuming A.C."/>
            <person name="Tuskan G.A."/>
            <person name="Maumus F."/>
            <person name="Salse J."/>
            <person name="Schmutz J."/>
            <person name="Rensing S.A."/>
        </authorList>
    </citation>
    <scope>NUCLEOTIDE SEQUENCE [LARGE SCALE GENOMIC DNA]</scope>
    <source>
        <strain evidence="9 10">cv. Gransden 2004</strain>
    </source>
</reference>
<dbReference type="PROSITE" id="PS51059">
    <property type="entry name" value="PARP_CATALYTIC"/>
    <property type="match status" value="1"/>
</dbReference>
<evidence type="ECO:0000313" key="10">
    <source>
        <dbReference type="Proteomes" id="UP000006727"/>
    </source>
</evidence>
<keyword evidence="4" id="KW-0539">Nucleus</keyword>
<dbReference type="Pfam" id="PF12174">
    <property type="entry name" value="RST"/>
    <property type="match status" value="1"/>
</dbReference>
<keyword evidence="3" id="KW-0346">Stress response</keyword>
<dbReference type="GO" id="GO:0003950">
    <property type="term" value="F:NAD+ poly-ADP-ribosyltransferase activity"/>
    <property type="evidence" value="ECO:0007669"/>
    <property type="project" value="InterPro"/>
</dbReference>
<evidence type="ECO:0000256" key="4">
    <source>
        <dbReference type="ARBA" id="ARBA00023242"/>
    </source>
</evidence>
<dbReference type="RefSeq" id="XP_073388480.1">
    <property type="nucleotide sequence ID" value="XM_073532379.1"/>
</dbReference>
<dbReference type="Proteomes" id="UP000006727">
    <property type="component" value="Chromosome 2"/>
</dbReference>
<reference evidence="8 10" key="1">
    <citation type="journal article" date="2008" name="Science">
        <title>The Physcomitrella genome reveals evolutionary insights into the conquest of land by plants.</title>
        <authorList>
            <person name="Rensing S."/>
            <person name="Lang D."/>
            <person name="Zimmer A."/>
            <person name="Terry A."/>
            <person name="Salamov A."/>
            <person name="Shapiro H."/>
            <person name="Nishiyama T."/>
            <person name="Perroud P.-F."/>
            <person name="Lindquist E."/>
            <person name="Kamisugi Y."/>
            <person name="Tanahashi T."/>
            <person name="Sakakibara K."/>
            <person name="Fujita T."/>
            <person name="Oishi K."/>
            <person name="Shin-I T."/>
            <person name="Kuroki Y."/>
            <person name="Toyoda A."/>
            <person name="Suzuki Y."/>
            <person name="Hashimoto A."/>
            <person name="Yamaguchi K."/>
            <person name="Sugano A."/>
            <person name="Kohara Y."/>
            <person name="Fujiyama A."/>
            <person name="Anterola A."/>
            <person name="Aoki S."/>
            <person name="Ashton N."/>
            <person name="Barbazuk W.B."/>
            <person name="Barker E."/>
            <person name="Bennetzen J."/>
            <person name="Bezanilla M."/>
            <person name="Blankenship R."/>
            <person name="Cho S.H."/>
            <person name="Dutcher S."/>
            <person name="Estelle M."/>
            <person name="Fawcett J.A."/>
            <person name="Gundlach H."/>
            <person name="Hanada K."/>
            <person name="Heyl A."/>
            <person name="Hicks K.A."/>
            <person name="Hugh J."/>
            <person name="Lohr M."/>
            <person name="Mayer K."/>
            <person name="Melkozernov A."/>
            <person name="Murata T."/>
            <person name="Nelson D."/>
            <person name="Pils B."/>
            <person name="Prigge M."/>
            <person name="Reiss B."/>
            <person name="Renner T."/>
            <person name="Rombauts S."/>
            <person name="Rushton P."/>
            <person name="Sanderfoot A."/>
            <person name="Schween G."/>
            <person name="Shiu S.-H."/>
            <person name="Stueber K."/>
            <person name="Theodoulou F.L."/>
            <person name="Tu H."/>
            <person name="Van de Peer Y."/>
            <person name="Verrier P.J."/>
            <person name="Waters E."/>
            <person name="Wood A."/>
            <person name="Yang L."/>
            <person name="Cove D."/>
            <person name="Cuming A."/>
            <person name="Hasebe M."/>
            <person name="Lucas S."/>
            <person name="Mishler D.B."/>
            <person name="Reski R."/>
            <person name="Grigoriev I."/>
            <person name="Quatrano R.S."/>
            <person name="Boore J.L."/>
        </authorList>
    </citation>
    <scope>NUCLEOTIDE SEQUENCE [LARGE SCALE GENOMIC DNA]</scope>
    <source>
        <strain evidence="9 10">cv. Gransden 2004</strain>
    </source>
</reference>
<dbReference type="GO" id="GO:0005634">
    <property type="term" value="C:nucleus"/>
    <property type="evidence" value="ECO:0007669"/>
    <property type="project" value="UniProtKB-SubCell"/>
</dbReference>
<evidence type="ECO:0000256" key="2">
    <source>
        <dbReference type="ARBA" id="ARBA00022473"/>
    </source>
</evidence>
<feature type="domain" description="RST" evidence="7">
    <location>
        <begin position="494"/>
        <end position="565"/>
    </location>
</feature>
<dbReference type="EMBL" id="ABEU02000002">
    <property type="protein sequence ID" value="PNR59854.1"/>
    <property type="molecule type" value="Genomic_DNA"/>
</dbReference>
<dbReference type="PANTHER" id="PTHR32263">
    <property type="entry name" value="INACTIVE POLY [ADP-RIBOSE] POLYMERASE SRO4-RELATED"/>
    <property type="match status" value="1"/>
</dbReference>
<evidence type="ECO:0000256" key="5">
    <source>
        <dbReference type="SAM" id="MobiDB-lite"/>
    </source>
</evidence>
<gene>
    <name evidence="9" type="primary">LOC112296051</name>
    <name evidence="8" type="ORF">PHYPA_002646</name>
</gene>
<dbReference type="Gramene" id="Pp3c2_13820V3.3">
    <property type="protein sequence ID" value="Pp3c2_13820V3.3"/>
    <property type="gene ID" value="Pp3c2_13820"/>
</dbReference>
<dbReference type="Gramene" id="Pp3c2_13820V3.5">
    <property type="protein sequence ID" value="Pp3c2_13820V3.5"/>
    <property type="gene ID" value="Pp3c2_13820"/>
</dbReference>
<protein>
    <submittedName>
        <fullName evidence="8 9">Uncharacterized protein</fullName>
    </submittedName>
</protein>
<comment type="subcellular location">
    <subcellularLocation>
        <location evidence="1">Nucleus</location>
    </subcellularLocation>
</comment>
<dbReference type="AlphaFoldDB" id="A0A2K1L1E8"/>
<keyword evidence="10" id="KW-1185">Reference proteome</keyword>
<sequence>MAEKIAGMIRHAGGINYAHVLPSPPLKSSRVAEETVTCEKAAEHSCDIVAETPPACDAVGHSIQSAKKRSLSHNGSTGDDFCKRLRTPHLVMHKGRVGCHTSYEVCMSTPCVRTSLCVNGAVQSSEDLPCSPSVLHMKKSNFGHSNFPHRTSWCDGAADSMSSCLLSSGGTPDESMQDFELPDEIYADSTCASLHNEFESDNGYVHVSGKDVVQCDDDIYSEAESGLSGQVDGPRMQSNNEVDGNRCPPSYPLIEKLVSPVPEGTEEYENITSMFLKGLGKFGSETIVTNIYRDTSSRGQARQQAFQKLVESTEKTRGDANVRFAWHGTSKAGVSGIFLHGFGQPRTPKNGSAYGVGVYLAPEERSHVSAVYADNDDSGEQHVVLVRVVLGTSELVKQGSDQFHPSSEKYDTGVDDLVSPKRLIVWSTHMNTHILPLYVVSFKLPPLWHKMMSAFHGKKASTICRLASIKRHLTARKEFQVSENGMGTCSSSKQGPTSPAISFPDLFLLLTPLLHPNSLEYLRNSYQEFQAKRLPRSELIQHVRNEVGAERLLHAIKLLQGSQISREQRVGITGNPAAI</sequence>
<dbReference type="GeneID" id="112296051"/>
<feature type="domain" description="PARP catalytic" evidence="6">
    <location>
        <begin position="245"/>
        <end position="464"/>
    </location>
</feature>